<feature type="compositionally biased region" description="Low complexity" evidence="1">
    <location>
        <begin position="12"/>
        <end position="33"/>
    </location>
</feature>
<dbReference type="EMBL" id="FR839631">
    <property type="protein sequence ID" value="CCA40980.1"/>
    <property type="molecule type" value="Genomic_DNA"/>
</dbReference>
<sequence length="616" mass="65821">MTDIFHDNKAQGNLNPNTGHTGNTNTGNQQNNPDVPRDINSEFYSGTTRISNPGGTVQQNQTEYSHVRGGAGRNVSIDKTQITTNSNVRDDNDTSEKSGGGFLNQAISAITGQSGNSEGSQLGTGRGSQAETPGSWKTGDTSTKSFISERGVIDDKPRGGTSLPESNIDANVHVPGTKGSQPSSGNNPNSDYQDKRSAAESGVGTGVHIPGTADQRYSGTDKSQKLGHASSEQGRQGTKEKLSGRSKSSDQPSQNREGLVGVGATSGAAAAAAAAASSRKDQGRNDTTSSELRKDHHHQGISAESKQDRHDNKSHDLKKDHHHDEKESKSGGLFGIGRRLSNTFKHSDNKEKDASASTRDAEPYGHHNGQDSSSSSVKHTHNEAFVGGQASHTQSQPQTQGHDQSNEQRRSSAGSGSFKGLGKFLRKEKNSPPQSPQKGTTFEEQKRLHNTHGSNKGVESATRGVADVNINDSHDNRNTQDTSRLHQTKLDSDPTVVYPKGNDEKTSPAGVSTGGNQTIPAGHSVDNSRVGGDQKSKVVEEEIIYSASGYQNDQPTHDLEGRYAMGDFQGNRNTGGKHIPKDAPEHVKNSTLDPDNQQHQEHDKSGIKKLIDKIKH</sequence>
<dbReference type="AlphaFoldDB" id="F2R002"/>
<feature type="region of interest" description="Disordered" evidence="1">
    <location>
        <begin position="112"/>
        <end position="533"/>
    </location>
</feature>
<feature type="compositionally biased region" description="Polar residues" evidence="1">
    <location>
        <begin position="245"/>
        <end position="256"/>
    </location>
</feature>
<feature type="compositionally biased region" description="Polar residues" evidence="1">
    <location>
        <begin position="112"/>
        <end position="132"/>
    </location>
</feature>
<reference evidence="2 3" key="3">
    <citation type="journal article" date="2016" name="FEMS Yeast Res.">
        <title>Curation of the genome annotation of Pichia pastoris (Komagataella phaffii) CBS7435 from gene level to protein function.</title>
        <authorList>
            <person name="Valli M."/>
            <person name="Tatto N.E."/>
            <person name="Peymann A."/>
            <person name="Gruber C."/>
            <person name="Landes N."/>
            <person name="Ekker H."/>
            <person name="Thallinger G.G."/>
            <person name="Mattanovich D."/>
            <person name="Gasser B."/>
            <person name="Graf A.B."/>
        </authorList>
    </citation>
    <scope>GENOME REANNOTATION</scope>
    <source>
        <strain evidence="2 3">ATCC 76273 / CBS 7435 / CECT 11047 / NRRL Y-11430 / Wegner 21-1</strain>
    </source>
</reference>
<name>F2R002_KOMPC</name>
<gene>
    <name evidence="2" type="ordered locus">PP7435_Chr4-0827</name>
</gene>
<feature type="region of interest" description="Disordered" evidence="1">
    <location>
        <begin position="546"/>
        <end position="616"/>
    </location>
</feature>
<feature type="compositionally biased region" description="Basic and acidic residues" evidence="1">
    <location>
        <begin position="345"/>
        <end position="369"/>
    </location>
</feature>
<evidence type="ECO:0000256" key="1">
    <source>
        <dbReference type="SAM" id="MobiDB-lite"/>
    </source>
</evidence>
<feature type="compositionally biased region" description="Basic and acidic residues" evidence="1">
    <location>
        <begin position="596"/>
        <end position="616"/>
    </location>
</feature>
<feature type="compositionally biased region" description="Basic and acidic residues" evidence="1">
    <location>
        <begin position="305"/>
        <end position="329"/>
    </location>
</feature>
<keyword evidence="3" id="KW-1185">Reference proteome</keyword>
<evidence type="ECO:0000313" key="2">
    <source>
        <dbReference type="EMBL" id="CCA40980.1"/>
    </source>
</evidence>
<accession>F2R002</accession>
<feature type="region of interest" description="Disordered" evidence="1">
    <location>
        <begin position="1"/>
        <end position="39"/>
    </location>
</feature>
<reference evidence="2 3" key="1">
    <citation type="journal article" date="2011" name="J. Biotechnol.">
        <title>High-quality genome sequence of Pichia pastoris CBS7435.</title>
        <authorList>
            <person name="Kuberl A."/>
            <person name="Schneider J."/>
            <person name="Thallinger G.G."/>
            <person name="Anderl I."/>
            <person name="Wibberg D."/>
            <person name="Hajek T."/>
            <person name="Jaenicke S."/>
            <person name="Brinkrolf K."/>
            <person name="Goesmann A."/>
            <person name="Szczepanowski R."/>
            <person name="Puhler A."/>
            <person name="Schwab H."/>
            <person name="Glieder A."/>
            <person name="Pichler H."/>
        </authorList>
    </citation>
    <scope>NUCLEOTIDE SEQUENCE [LARGE SCALE GENOMIC DNA]</scope>
    <source>
        <strain evidence="3">ATCC 76273 / CBS 7435 / CECT 11047 / NRRL Y-11430 / Wegner 21-1</strain>
    </source>
</reference>
<dbReference type="HOGENOM" id="CLU_443521_0_0_1"/>
<proteinExistence type="predicted"/>
<reference key="2">
    <citation type="submission" date="2011-04" db="EMBL/GenBank/DDBJ databases">
        <title>High-quality genome sequence of Pichia pastoris CBS 7435.</title>
        <authorList>
            <person name="Kueberl A."/>
            <person name="Schneider J."/>
            <person name="Thallinger G.G."/>
            <person name="Anderl I."/>
            <person name="Wibberg D."/>
            <person name="Hajek T."/>
            <person name="Jaenicke S."/>
            <person name="Brinkrolf K."/>
            <person name="Goesmann A."/>
            <person name="Szczepanowski R."/>
            <person name="Puehler A."/>
            <person name="Schwab H."/>
            <person name="Glieder A."/>
            <person name="Pichler H."/>
        </authorList>
    </citation>
    <scope>NUCLEOTIDE SEQUENCE</scope>
    <source>
        <strain>CBS 7435</strain>
    </source>
</reference>
<protein>
    <submittedName>
        <fullName evidence="2">Uncharacterized protein</fullName>
    </submittedName>
</protein>
<feature type="compositionally biased region" description="Polar residues" evidence="1">
    <location>
        <begin position="390"/>
        <end position="403"/>
    </location>
</feature>
<feature type="compositionally biased region" description="Basic and acidic residues" evidence="1">
    <location>
        <begin position="579"/>
        <end position="588"/>
    </location>
</feature>
<feature type="compositionally biased region" description="Low complexity" evidence="1">
    <location>
        <begin position="179"/>
        <end position="190"/>
    </location>
</feature>
<evidence type="ECO:0000313" key="3">
    <source>
        <dbReference type="Proteomes" id="UP000006853"/>
    </source>
</evidence>
<organism evidence="2 3">
    <name type="scientific">Komagataella phaffii (strain ATCC 76273 / CBS 7435 / CECT 11047 / NRRL Y-11430 / Wegner 21-1)</name>
    <name type="common">Yeast</name>
    <name type="synonym">Pichia pastoris</name>
    <dbReference type="NCBI Taxonomy" id="981350"/>
    <lineage>
        <taxon>Eukaryota</taxon>
        <taxon>Fungi</taxon>
        <taxon>Dikarya</taxon>
        <taxon>Ascomycota</taxon>
        <taxon>Saccharomycotina</taxon>
        <taxon>Pichiomycetes</taxon>
        <taxon>Pichiales</taxon>
        <taxon>Pichiaceae</taxon>
        <taxon>Komagataella</taxon>
    </lineage>
</organism>
<dbReference type="Proteomes" id="UP000006853">
    <property type="component" value="Chromosome 4"/>
</dbReference>